<dbReference type="SUPFAM" id="SSF161111">
    <property type="entry name" value="Cation efflux protein transmembrane domain-like"/>
    <property type="match status" value="1"/>
</dbReference>
<evidence type="ECO:0000313" key="9">
    <source>
        <dbReference type="Proteomes" id="UP000030185"/>
    </source>
</evidence>
<gene>
    <name evidence="8" type="ORF">MYP_3322</name>
</gene>
<keyword evidence="2 6" id="KW-0812">Transmembrane</keyword>
<feature type="transmembrane region" description="Helical" evidence="6">
    <location>
        <begin position="198"/>
        <end position="215"/>
    </location>
</feature>
<dbReference type="EMBL" id="BBLT01000006">
    <property type="protein sequence ID" value="GAL86093.1"/>
    <property type="molecule type" value="Genomic_DNA"/>
</dbReference>
<keyword evidence="4 6" id="KW-1133">Transmembrane helix</keyword>
<feature type="transmembrane region" description="Helical" evidence="6">
    <location>
        <begin position="156"/>
        <end position="177"/>
    </location>
</feature>
<reference evidence="8 9" key="1">
    <citation type="submission" date="2014-09" db="EMBL/GenBank/DDBJ databases">
        <title>Sporocytophaga myxococcoides PG-01 genome sequencing.</title>
        <authorList>
            <person name="Liu L."/>
            <person name="Gao P.J."/>
            <person name="Chen G.J."/>
            <person name="Wang L.S."/>
        </authorList>
    </citation>
    <scope>NUCLEOTIDE SEQUENCE [LARGE SCALE GENOMIC DNA]</scope>
    <source>
        <strain evidence="8 9">PG-01</strain>
    </source>
</reference>
<dbReference type="GO" id="GO:0005886">
    <property type="term" value="C:plasma membrane"/>
    <property type="evidence" value="ECO:0007669"/>
    <property type="project" value="TreeGrafter"/>
</dbReference>
<organism evidence="8 9">
    <name type="scientific">Sporocytophaga myxococcoides</name>
    <dbReference type="NCBI Taxonomy" id="153721"/>
    <lineage>
        <taxon>Bacteria</taxon>
        <taxon>Pseudomonadati</taxon>
        <taxon>Bacteroidota</taxon>
        <taxon>Cytophagia</taxon>
        <taxon>Cytophagales</taxon>
        <taxon>Cytophagaceae</taxon>
        <taxon>Sporocytophaga</taxon>
    </lineage>
</organism>
<protein>
    <submittedName>
        <fullName evidence="8">Co/Zn/Cd efflux system protein</fullName>
    </submittedName>
</protein>
<dbReference type="InterPro" id="IPR027469">
    <property type="entry name" value="Cation_efflux_TMD_sf"/>
</dbReference>
<dbReference type="GO" id="GO:0005385">
    <property type="term" value="F:zinc ion transmembrane transporter activity"/>
    <property type="evidence" value="ECO:0007669"/>
    <property type="project" value="TreeGrafter"/>
</dbReference>
<evidence type="ECO:0000259" key="7">
    <source>
        <dbReference type="Pfam" id="PF01545"/>
    </source>
</evidence>
<dbReference type="Pfam" id="PF01545">
    <property type="entry name" value="Cation_efflux"/>
    <property type="match status" value="1"/>
</dbReference>
<evidence type="ECO:0000256" key="6">
    <source>
        <dbReference type="SAM" id="Phobius"/>
    </source>
</evidence>
<evidence type="ECO:0000256" key="5">
    <source>
        <dbReference type="ARBA" id="ARBA00023136"/>
    </source>
</evidence>
<keyword evidence="9" id="KW-1185">Reference proteome</keyword>
<accession>A0A098LIU4</accession>
<sequence>MKLDGIEEIKSLDFDIPNRKLTVYHFGNLRDIEKSIHDLNFNASLIKTESVESLSFIEVSKNQSKLLWTVLLINFVFFVIEVVSGFLSRSMGLVSDSLDMLADSLVYGLSLYAVGSSVSKKKNVAKISGYFQLVLALFGFAEVVRRFLGYEKVPDFATMVIISVFALLANVICLYLLQKSNDKEAHMQASMIFTSNDIVINLSVIAAGFLVYFLNSKYPDLIIGTAVFIIVARGAFRILNLAK</sequence>
<keyword evidence="3" id="KW-0406">Ion transport</keyword>
<keyword evidence="5 6" id="KW-0472">Membrane</keyword>
<feature type="domain" description="Cation efflux protein transmembrane" evidence="7">
    <location>
        <begin position="67"/>
        <end position="239"/>
    </location>
</feature>
<keyword evidence="3" id="KW-0813">Transport</keyword>
<feature type="transmembrane region" description="Helical" evidence="6">
    <location>
        <begin position="221"/>
        <end position="239"/>
    </location>
</feature>
<feature type="transmembrane region" description="Helical" evidence="6">
    <location>
        <begin position="100"/>
        <end position="118"/>
    </location>
</feature>
<dbReference type="Gene3D" id="1.20.1510.10">
    <property type="entry name" value="Cation efflux protein transmembrane domain"/>
    <property type="match status" value="1"/>
</dbReference>
<dbReference type="AlphaFoldDB" id="A0A098LIU4"/>
<evidence type="ECO:0000256" key="3">
    <source>
        <dbReference type="ARBA" id="ARBA00022906"/>
    </source>
</evidence>
<comment type="caution">
    <text evidence="8">The sequence shown here is derived from an EMBL/GenBank/DDBJ whole genome shotgun (WGS) entry which is preliminary data.</text>
</comment>
<evidence type="ECO:0000256" key="1">
    <source>
        <dbReference type="ARBA" id="ARBA00004141"/>
    </source>
</evidence>
<proteinExistence type="predicted"/>
<feature type="transmembrane region" description="Helical" evidence="6">
    <location>
        <begin position="130"/>
        <end position="150"/>
    </location>
</feature>
<keyword evidence="3" id="KW-0864">Zinc transport</keyword>
<dbReference type="PANTHER" id="PTHR11562">
    <property type="entry name" value="CATION EFFLUX PROTEIN/ ZINC TRANSPORTER"/>
    <property type="match status" value="1"/>
</dbReference>
<evidence type="ECO:0000256" key="2">
    <source>
        <dbReference type="ARBA" id="ARBA00022692"/>
    </source>
</evidence>
<feature type="transmembrane region" description="Helical" evidence="6">
    <location>
        <begin position="66"/>
        <end position="88"/>
    </location>
</feature>
<dbReference type="InterPro" id="IPR058533">
    <property type="entry name" value="Cation_efflux_TM"/>
</dbReference>
<evidence type="ECO:0000256" key="4">
    <source>
        <dbReference type="ARBA" id="ARBA00022989"/>
    </source>
</evidence>
<evidence type="ECO:0000313" key="8">
    <source>
        <dbReference type="EMBL" id="GAL86093.1"/>
    </source>
</evidence>
<dbReference type="eggNOG" id="COG1230">
    <property type="taxonomic scope" value="Bacteria"/>
</dbReference>
<comment type="subcellular location">
    <subcellularLocation>
        <location evidence="1">Membrane</location>
        <topology evidence="1">Multi-pass membrane protein</topology>
    </subcellularLocation>
</comment>
<dbReference type="PANTHER" id="PTHR11562:SF17">
    <property type="entry name" value="RE54080P-RELATED"/>
    <property type="match status" value="1"/>
</dbReference>
<dbReference type="Proteomes" id="UP000030185">
    <property type="component" value="Unassembled WGS sequence"/>
</dbReference>
<dbReference type="STRING" id="153721.MYP_3322"/>
<keyword evidence="3" id="KW-0862">Zinc</keyword>
<name>A0A098LIU4_9BACT</name>
<dbReference type="InterPro" id="IPR050681">
    <property type="entry name" value="CDF/SLC30A"/>
</dbReference>